<evidence type="ECO:0000256" key="5">
    <source>
        <dbReference type="ARBA" id="ARBA00023034"/>
    </source>
</evidence>
<organism evidence="6 7">
    <name type="scientific">Paramuricea clavata</name>
    <name type="common">Red gorgonian</name>
    <name type="synonym">Violescent sea-whip</name>
    <dbReference type="NCBI Taxonomy" id="317549"/>
    <lineage>
        <taxon>Eukaryota</taxon>
        <taxon>Metazoa</taxon>
        <taxon>Cnidaria</taxon>
        <taxon>Anthozoa</taxon>
        <taxon>Octocorallia</taxon>
        <taxon>Malacalcyonacea</taxon>
        <taxon>Plexauridae</taxon>
        <taxon>Paramuricea</taxon>
    </lineage>
</organism>
<dbReference type="OrthoDB" id="28053at2759"/>
<dbReference type="GO" id="GO:0005802">
    <property type="term" value="C:trans-Golgi network"/>
    <property type="evidence" value="ECO:0007669"/>
    <property type="project" value="InterPro"/>
</dbReference>
<proteinExistence type="predicted"/>
<dbReference type="GO" id="GO:0006886">
    <property type="term" value="P:intracellular protein transport"/>
    <property type="evidence" value="ECO:0007669"/>
    <property type="project" value="InterPro"/>
</dbReference>
<keyword evidence="4" id="KW-0653">Protein transport</keyword>
<keyword evidence="3" id="KW-0813">Transport</keyword>
<dbReference type="Pfam" id="PF02883">
    <property type="entry name" value="Alpha_adaptinC2"/>
    <property type="match status" value="1"/>
</dbReference>
<dbReference type="Proteomes" id="UP001152795">
    <property type="component" value="Unassembled WGS sequence"/>
</dbReference>
<dbReference type="InterPro" id="IPR008153">
    <property type="entry name" value="GAE_dom"/>
</dbReference>
<dbReference type="SMART" id="SM00809">
    <property type="entry name" value="Alpha_adaptinC2"/>
    <property type="match status" value="1"/>
</dbReference>
<protein>
    <submittedName>
        <fullName evidence="6">AP-1 complex subunit gamma-1-like</fullName>
    </submittedName>
</protein>
<evidence type="ECO:0000313" key="7">
    <source>
        <dbReference type="Proteomes" id="UP001152795"/>
    </source>
</evidence>
<dbReference type="GO" id="GO:0034394">
    <property type="term" value="P:protein localization to cell surface"/>
    <property type="evidence" value="ECO:0007669"/>
    <property type="project" value="TreeGrafter"/>
</dbReference>
<sequence>MVNLFDGASDVPVQPAPGLTTDLLPSFNHQAPPPPQGIPSVTAYNKNGVKIDFNFQKVDNNPANILDIALIVSNALAVPVTDFVFQAAVPKTLQLQLQSPSGNIIPPNNSGQITQLVKVANPQKAPLRMRIKVNYVVNGSPVSDQAEINDFPQL</sequence>
<dbReference type="InterPro" id="IPR008152">
    <property type="entry name" value="Clathrin_a/b/g-adaptin_app_Ig"/>
</dbReference>
<dbReference type="GO" id="GO:0031267">
    <property type="term" value="F:small GTPase binding"/>
    <property type="evidence" value="ECO:0007669"/>
    <property type="project" value="InterPro"/>
</dbReference>
<dbReference type="GO" id="GO:0010008">
    <property type="term" value="C:endosome membrane"/>
    <property type="evidence" value="ECO:0007669"/>
    <property type="project" value="UniProtKB-SubCell"/>
</dbReference>
<reference evidence="6" key="1">
    <citation type="submission" date="2020-04" db="EMBL/GenBank/DDBJ databases">
        <authorList>
            <person name="Alioto T."/>
            <person name="Alioto T."/>
            <person name="Gomez Garrido J."/>
        </authorList>
    </citation>
    <scope>NUCLEOTIDE SEQUENCE</scope>
    <source>
        <strain evidence="6">A484AB</strain>
    </source>
</reference>
<dbReference type="PANTHER" id="PTHR45905">
    <property type="entry name" value="GOLGI-LOCALIZED, GAMMA-ADAPTIN EAR CONTAINING, ARF BINDING PROTEIN"/>
    <property type="match status" value="1"/>
</dbReference>
<comment type="caution">
    <text evidence="6">The sequence shown here is derived from an EMBL/GenBank/DDBJ whole genome shotgun (WGS) entry which is preliminary data.</text>
</comment>
<dbReference type="AlphaFoldDB" id="A0A7D9HG56"/>
<dbReference type="InterPro" id="IPR013041">
    <property type="entry name" value="Clathrin_app_Ig-like_sf"/>
</dbReference>
<evidence type="ECO:0000313" key="6">
    <source>
        <dbReference type="EMBL" id="CAB3982938.1"/>
    </source>
</evidence>
<dbReference type="EMBL" id="CACRXK020000557">
    <property type="protein sequence ID" value="CAB3982938.1"/>
    <property type="molecule type" value="Genomic_DNA"/>
</dbReference>
<dbReference type="Gene3D" id="2.60.40.1230">
    <property type="match status" value="1"/>
</dbReference>
<gene>
    <name evidence="6" type="ORF">PACLA_8A025100</name>
</gene>
<keyword evidence="7" id="KW-1185">Reference proteome</keyword>
<evidence type="ECO:0000256" key="4">
    <source>
        <dbReference type="ARBA" id="ARBA00022927"/>
    </source>
</evidence>
<dbReference type="PROSITE" id="PS50180">
    <property type="entry name" value="GAE"/>
    <property type="match status" value="1"/>
</dbReference>
<evidence type="ECO:0000256" key="1">
    <source>
        <dbReference type="ARBA" id="ARBA00004481"/>
    </source>
</evidence>
<dbReference type="InterPro" id="IPR027422">
    <property type="entry name" value="GGA1-3"/>
</dbReference>
<dbReference type="SUPFAM" id="SSF49348">
    <property type="entry name" value="Clathrin adaptor appendage domain"/>
    <property type="match status" value="1"/>
</dbReference>
<comment type="subcellular location">
    <subcellularLocation>
        <location evidence="1">Endosome membrane</location>
        <topology evidence="1">Peripheral membrane protein</topology>
    </subcellularLocation>
    <subcellularLocation>
        <location evidence="2">Golgi apparatus</location>
    </subcellularLocation>
</comment>
<dbReference type="PANTHER" id="PTHR45905:SF1">
    <property type="entry name" value="GOLGI-LOCALIZED, GAMMA-ADAPTIN EAR CONTAINING, ARF BINDING PROTEIN"/>
    <property type="match status" value="1"/>
</dbReference>
<name>A0A7D9HG56_PARCT</name>
<evidence type="ECO:0000256" key="2">
    <source>
        <dbReference type="ARBA" id="ARBA00004555"/>
    </source>
</evidence>
<keyword evidence="5" id="KW-0333">Golgi apparatus</keyword>
<accession>A0A7D9HG56</accession>
<dbReference type="GO" id="GO:0006893">
    <property type="term" value="P:Golgi to plasma membrane transport"/>
    <property type="evidence" value="ECO:0007669"/>
    <property type="project" value="TreeGrafter"/>
</dbReference>
<evidence type="ECO:0000256" key="3">
    <source>
        <dbReference type="ARBA" id="ARBA00022448"/>
    </source>
</evidence>